<feature type="non-terminal residue" evidence="1">
    <location>
        <position position="337"/>
    </location>
</feature>
<dbReference type="PANTHER" id="PTHR35871:SF1">
    <property type="entry name" value="CXC1-LIKE CYSTEINE CLUSTER ASSOCIATED WITH KDZ TRANSPOSASES DOMAIN-CONTAINING PROTEIN"/>
    <property type="match status" value="1"/>
</dbReference>
<dbReference type="AlphaFoldDB" id="A0A8S2XIV5"/>
<comment type="caution">
    <text evidence="1">The sequence shown here is derived from an EMBL/GenBank/DDBJ whole genome shotgun (WGS) entry which is preliminary data.</text>
</comment>
<organism evidence="1 2">
    <name type="scientific">Didymodactylos carnosus</name>
    <dbReference type="NCBI Taxonomy" id="1234261"/>
    <lineage>
        <taxon>Eukaryota</taxon>
        <taxon>Metazoa</taxon>
        <taxon>Spiralia</taxon>
        <taxon>Gnathifera</taxon>
        <taxon>Rotifera</taxon>
        <taxon>Eurotatoria</taxon>
        <taxon>Bdelloidea</taxon>
        <taxon>Philodinida</taxon>
        <taxon>Philodinidae</taxon>
        <taxon>Didymodactylos</taxon>
    </lineage>
</organism>
<reference evidence="1" key="1">
    <citation type="submission" date="2021-02" db="EMBL/GenBank/DDBJ databases">
        <authorList>
            <person name="Nowell W R."/>
        </authorList>
    </citation>
    <scope>NUCLEOTIDE SEQUENCE</scope>
</reference>
<evidence type="ECO:0000313" key="1">
    <source>
        <dbReference type="EMBL" id="CAF4500820.1"/>
    </source>
</evidence>
<dbReference type="EMBL" id="CAJOBC010105981">
    <property type="protein sequence ID" value="CAF4500820.1"/>
    <property type="molecule type" value="Genomic_DNA"/>
</dbReference>
<proteinExistence type="predicted"/>
<name>A0A8S2XIV5_9BILA</name>
<accession>A0A8S2XIV5</accession>
<gene>
    <name evidence="1" type="ORF">SRO942_LOCUS44831</name>
</gene>
<dbReference type="OrthoDB" id="10056382at2759"/>
<protein>
    <submittedName>
        <fullName evidence="1">Uncharacterized protein</fullName>
    </submittedName>
</protein>
<feature type="non-terminal residue" evidence="1">
    <location>
        <position position="1"/>
    </location>
</feature>
<evidence type="ECO:0000313" key="2">
    <source>
        <dbReference type="Proteomes" id="UP000681722"/>
    </source>
</evidence>
<dbReference type="Proteomes" id="UP000681722">
    <property type="component" value="Unassembled WGS sequence"/>
</dbReference>
<sequence>TFTDDNRGGKKTDSFYDTYPDIEIEARAFAIQGCSQKSSHFTATHLARFIDEKFCEITQSKKTEEGLIRSVESCRLDLRKWGANFQANSQRPYFEGHERQDVVAHRTDFISYFIDRKDHYYTVNEGDNPVWQAPTAKPCVLLFHDESTFRSGEVSAKRWIMPDHSPFYSKGRGRSYMVSDFLVAHYTGPYFALTHSEFQEAVTVYPELEEDKEQMFKTYSATAGITIGQDAYFNNETVLFQFERLFQLVKYKTEFKDHDIEIVVDNARTHSAKEYSINDFGKGIDTRCPVKFLEFIDEKGEQIKIPCHFTKGENKGKSKGLEVLAKELLKDKFPTGK</sequence>
<dbReference type="PANTHER" id="PTHR35871">
    <property type="entry name" value="EXPRESSED PROTEIN"/>
    <property type="match status" value="1"/>
</dbReference>